<dbReference type="Pfam" id="PF13018">
    <property type="entry name" value="ESPR"/>
    <property type="match status" value="1"/>
</dbReference>
<dbReference type="Proteomes" id="UP001148834">
    <property type="component" value="Unassembled WGS sequence"/>
</dbReference>
<evidence type="ECO:0000313" key="2">
    <source>
        <dbReference type="EMBL" id="MDD2167467.1"/>
    </source>
</evidence>
<sequence length="142" mass="15459">MNKIFRVIWNHTSQTWVAVSELAKGKVKSSNGERSGVEINRSHPQWWGASATVISGLFVSNMAWADSANGLGQISQAANTDILSYITEGNPGLDEVVRGNRATAYVVHFSTYTPSNSSSRNSSDQPAAVNFPFILCFFGCNR</sequence>
<name>A0AA42EDY0_GLAPU</name>
<accession>A0AA42EDY0</accession>
<evidence type="ECO:0000313" key="3">
    <source>
        <dbReference type="Proteomes" id="UP001148834"/>
    </source>
</evidence>
<protein>
    <submittedName>
        <fullName evidence="2">ESPR domain-containing protein</fullName>
    </submittedName>
</protein>
<gene>
    <name evidence="2" type="ORF">N5925_02355</name>
</gene>
<organism evidence="2 3">
    <name type="scientific">Glaesserella parasuis</name>
    <name type="common">Haemophilus parasuis</name>
    <dbReference type="NCBI Taxonomy" id="738"/>
    <lineage>
        <taxon>Bacteria</taxon>
        <taxon>Pseudomonadati</taxon>
        <taxon>Pseudomonadota</taxon>
        <taxon>Gammaproteobacteria</taxon>
        <taxon>Pasteurellales</taxon>
        <taxon>Pasteurellaceae</taxon>
        <taxon>Glaesserella</taxon>
    </lineage>
</organism>
<reference evidence="2" key="1">
    <citation type="submission" date="2022-09" db="EMBL/GenBank/DDBJ databases">
        <title>Molecular characterization of Glaesserella parasuis strains circulating in commercial swine farms using whole-genome sequencing.</title>
        <authorList>
            <person name="Mugabi R."/>
            <person name="Clavijo M."/>
            <person name="Li G."/>
        </authorList>
    </citation>
    <scope>NUCLEOTIDE SEQUENCE</scope>
    <source>
        <strain evidence="2">0435-53</strain>
    </source>
</reference>
<feature type="non-terminal residue" evidence="2">
    <location>
        <position position="142"/>
    </location>
</feature>
<dbReference type="AlphaFoldDB" id="A0AA42EDY0"/>
<evidence type="ECO:0000259" key="1">
    <source>
        <dbReference type="Pfam" id="PF13018"/>
    </source>
</evidence>
<feature type="domain" description="ESPR" evidence="1">
    <location>
        <begin position="1"/>
        <end position="36"/>
    </location>
</feature>
<dbReference type="InterPro" id="IPR024973">
    <property type="entry name" value="ESPR"/>
</dbReference>
<proteinExistence type="predicted"/>
<comment type="caution">
    <text evidence="2">The sequence shown here is derived from an EMBL/GenBank/DDBJ whole genome shotgun (WGS) entry which is preliminary data.</text>
</comment>
<dbReference type="EMBL" id="JAODIR010000006">
    <property type="protein sequence ID" value="MDD2167467.1"/>
    <property type="molecule type" value="Genomic_DNA"/>
</dbReference>